<dbReference type="RefSeq" id="WP_205258774.1">
    <property type="nucleotide sequence ID" value="NZ_JAERWK010000001.1"/>
</dbReference>
<accession>A0A938Y4C1</accession>
<keyword evidence="4 13" id="KW-0645">Protease</keyword>
<dbReference type="SUPFAM" id="SSF50156">
    <property type="entry name" value="PDZ domain-like"/>
    <property type="match status" value="1"/>
</dbReference>
<keyword evidence="5 11" id="KW-0812">Transmembrane</keyword>
<dbReference type="PANTHER" id="PTHR42837">
    <property type="entry name" value="REGULATOR OF SIGMA-E PROTEASE RSEP"/>
    <property type="match status" value="1"/>
</dbReference>
<dbReference type="EMBL" id="JAERWK010000001">
    <property type="protein sequence ID" value="MBM9465826.1"/>
    <property type="molecule type" value="Genomic_DNA"/>
</dbReference>
<dbReference type="Pfam" id="PF02163">
    <property type="entry name" value="Peptidase_M50"/>
    <property type="match status" value="1"/>
</dbReference>
<keyword evidence="9" id="KW-0482">Metalloprotease</keyword>
<dbReference type="InterPro" id="IPR001478">
    <property type="entry name" value="PDZ"/>
</dbReference>
<evidence type="ECO:0000256" key="5">
    <source>
        <dbReference type="ARBA" id="ARBA00022692"/>
    </source>
</evidence>
<comment type="similarity">
    <text evidence="3">Belongs to the peptidase M50B family.</text>
</comment>
<evidence type="ECO:0000256" key="7">
    <source>
        <dbReference type="ARBA" id="ARBA00022833"/>
    </source>
</evidence>
<evidence type="ECO:0000256" key="10">
    <source>
        <dbReference type="ARBA" id="ARBA00023136"/>
    </source>
</evidence>
<gene>
    <name evidence="13" type="ORF">JL106_00860</name>
</gene>
<dbReference type="PANTHER" id="PTHR42837:SF2">
    <property type="entry name" value="MEMBRANE METALLOPROTEASE ARASP2, CHLOROPLASTIC-RELATED"/>
    <property type="match status" value="1"/>
</dbReference>
<feature type="transmembrane region" description="Helical" evidence="11">
    <location>
        <begin position="411"/>
        <end position="432"/>
    </location>
</feature>
<comment type="caution">
    <text evidence="13">The sequence shown here is derived from an EMBL/GenBank/DDBJ whole genome shotgun (WGS) entry which is preliminary data.</text>
</comment>
<comment type="cofactor">
    <cofactor evidence="1">
        <name>Zn(2+)</name>
        <dbReference type="ChEBI" id="CHEBI:29105"/>
    </cofactor>
</comment>
<keyword evidence="10 11" id="KW-0472">Membrane</keyword>
<dbReference type="CDD" id="cd23081">
    <property type="entry name" value="cpPDZ_EcRseP-like"/>
    <property type="match status" value="1"/>
</dbReference>
<dbReference type="Proteomes" id="UP000663792">
    <property type="component" value="Unassembled WGS sequence"/>
</dbReference>
<dbReference type="CDD" id="cd06163">
    <property type="entry name" value="S2P-M50_PDZ_RseP-like"/>
    <property type="match status" value="1"/>
</dbReference>
<evidence type="ECO:0000256" key="8">
    <source>
        <dbReference type="ARBA" id="ARBA00022989"/>
    </source>
</evidence>
<evidence type="ECO:0000256" key="6">
    <source>
        <dbReference type="ARBA" id="ARBA00022801"/>
    </source>
</evidence>
<organism evidence="13 14">
    <name type="scientific">Nakamurella leprariae</name>
    <dbReference type="NCBI Taxonomy" id="2803911"/>
    <lineage>
        <taxon>Bacteria</taxon>
        <taxon>Bacillati</taxon>
        <taxon>Actinomycetota</taxon>
        <taxon>Actinomycetes</taxon>
        <taxon>Nakamurellales</taxon>
        <taxon>Nakamurellaceae</taxon>
        <taxon>Nakamurella</taxon>
    </lineage>
</organism>
<keyword evidence="14" id="KW-1185">Reference proteome</keyword>
<dbReference type="InterPro" id="IPR008915">
    <property type="entry name" value="Peptidase_M50"/>
</dbReference>
<dbReference type="InterPro" id="IPR036034">
    <property type="entry name" value="PDZ_sf"/>
</dbReference>
<dbReference type="Gene3D" id="2.30.42.10">
    <property type="match status" value="1"/>
</dbReference>
<proteinExistence type="inferred from homology"/>
<keyword evidence="7" id="KW-0862">Zinc</keyword>
<protein>
    <submittedName>
        <fullName evidence="13">Site-2 protease family protein</fullName>
    </submittedName>
</protein>
<evidence type="ECO:0000313" key="13">
    <source>
        <dbReference type="EMBL" id="MBM9465826.1"/>
    </source>
</evidence>
<dbReference type="AlphaFoldDB" id="A0A938Y4C1"/>
<feature type="transmembrane region" description="Helical" evidence="11">
    <location>
        <begin position="131"/>
        <end position="158"/>
    </location>
</feature>
<evidence type="ECO:0000256" key="1">
    <source>
        <dbReference type="ARBA" id="ARBA00001947"/>
    </source>
</evidence>
<evidence type="ECO:0000256" key="9">
    <source>
        <dbReference type="ARBA" id="ARBA00023049"/>
    </source>
</evidence>
<evidence type="ECO:0000259" key="12">
    <source>
        <dbReference type="SMART" id="SM00228"/>
    </source>
</evidence>
<dbReference type="InterPro" id="IPR004387">
    <property type="entry name" value="Pept_M50_Zn"/>
</dbReference>
<feature type="domain" description="PDZ" evidence="12">
    <location>
        <begin position="147"/>
        <end position="240"/>
    </location>
</feature>
<dbReference type="GO" id="GO:0006508">
    <property type="term" value="P:proteolysis"/>
    <property type="evidence" value="ECO:0007669"/>
    <property type="project" value="UniProtKB-KW"/>
</dbReference>
<evidence type="ECO:0000256" key="4">
    <source>
        <dbReference type="ARBA" id="ARBA00022670"/>
    </source>
</evidence>
<evidence type="ECO:0000256" key="3">
    <source>
        <dbReference type="ARBA" id="ARBA00007931"/>
    </source>
</evidence>
<dbReference type="Pfam" id="PF17820">
    <property type="entry name" value="PDZ_6"/>
    <property type="match status" value="1"/>
</dbReference>
<dbReference type="InterPro" id="IPR041489">
    <property type="entry name" value="PDZ_6"/>
</dbReference>
<comment type="subcellular location">
    <subcellularLocation>
        <location evidence="2">Membrane</location>
        <topology evidence="2">Multi-pass membrane protein</topology>
    </subcellularLocation>
</comment>
<evidence type="ECO:0000256" key="2">
    <source>
        <dbReference type="ARBA" id="ARBA00004141"/>
    </source>
</evidence>
<dbReference type="GO" id="GO:0004222">
    <property type="term" value="F:metalloendopeptidase activity"/>
    <property type="evidence" value="ECO:0007669"/>
    <property type="project" value="InterPro"/>
</dbReference>
<evidence type="ECO:0000313" key="14">
    <source>
        <dbReference type="Proteomes" id="UP000663792"/>
    </source>
</evidence>
<evidence type="ECO:0000256" key="11">
    <source>
        <dbReference type="SAM" id="Phobius"/>
    </source>
</evidence>
<keyword evidence="6" id="KW-0378">Hydrolase</keyword>
<dbReference type="SMART" id="SM00228">
    <property type="entry name" value="PDZ"/>
    <property type="match status" value="1"/>
</dbReference>
<feature type="transmembrane region" description="Helical" evidence="11">
    <location>
        <begin position="6"/>
        <end position="23"/>
    </location>
</feature>
<dbReference type="GO" id="GO:0016020">
    <property type="term" value="C:membrane"/>
    <property type="evidence" value="ECO:0007669"/>
    <property type="project" value="UniProtKB-SubCell"/>
</dbReference>
<keyword evidence="8 11" id="KW-1133">Transmembrane helix</keyword>
<sequence>MTWIWYAVGAVLFAIALLLSVALHELGHLTFAKLFGVRVTQYMVGFGRTIWSRRRGETEYGLKLLPAGGYIRMVGMVPPDKHGRQRITSTAMGPVGFFRQIVEDTRKNDREQVLPTDDGRQFYQLHPAKRIVIMFAGPFMNLLIAFGVFLIVLMGIGVSAPTTTVGSVSECVVSATDPASASGSDPCAGRPASPAAAAGLQPGDVLVAYDGVSVQDWDQVRELIRVTSDRTVPLEIVRDGRPLSLAVTPVPNQVATTDDDGTVVGTETVGFLGLSPVFDYEPQSFGAALGATGDYIGRAAEAVVNLPARIPPLWASIFSGEERGQDSPIGIVGAGRIGGEILAEGLPVKDTALLFLQLVAGFNMSLFLLNLLPLLPLDGGHILGAVIEWIRRGWARVRRKADPGPFDVAKLMPVAYVVALLFIGLFALTFVADVVNPVRLFG</sequence>
<reference evidence="13" key="1">
    <citation type="submission" date="2021-01" db="EMBL/GenBank/DDBJ databases">
        <title>YIM 132084 draft genome.</title>
        <authorList>
            <person name="An D."/>
        </authorList>
    </citation>
    <scope>NUCLEOTIDE SEQUENCE</scope>
    <source>
        <strain evidence="13">YIM 132084</strain>
    </source>
</reference>
<name>A0A938Y4C1_9ACTN</name>